<evidence type="ECO:0000313" key="2">
    <source>
        <dbReference type="Proteomes" id="UP001388366"/>
    </source>
</evidence>
<comment type="caution">
    <text evidence="1">The sequence shown here is derived from an EMBL/GenBank/DDBJ whole genome shotgun (WGS) entry which is preliminary data.</text>
</comment>
<gene>
    <name evidence="1" type="ORF">WNY63_21410</name>
</gene>
<dbReference type="EMBL" id="JBBMQU010000083">
    <property type="protein sequence ID" value="MEM5553266.1"/>
    <property type="molecule type" value="Genomic_DNA"/>
</dbReference>
<sequence>MNYNNLLLSLKKVFDSKLHSKTVFEPIPYLNVSLSNSEWNKASIAFAKSEDISYNKQDLIISYPKVGRENSNNPFSPSKLTTSDWNKLMLSNKKTNKAFKRN</sequence>
<proteinExistence type="predicted"/>
<accession>A0ABU9UA79</accession>
<organism evidence="1 2">
    <name type="scientific">Pseudoalteromonas neustonica</name>
    <dbReference type="NCBI Taxonomy" id="1840331"/>
    <lineage>
        <taxon>Bacteria</taxon>
        <taxon>Pseudomonadati</taxon>
        <taxon>Pseudomonadota</taxon>
        <taxon>Gammaproteobacteria</taxon>
        <taxon>Alteromonadales</taxon>
        <taxon>Pseudoalteromonadaceae</taxon>
        <taxon>Pseudoalteromonas</taxon>
    </lineage>
</organism>
<evidence type="ECO:0000313" key="1">
    <source>
        <dbReference type="EMBL" id="MEM5553266.1"/>
    </source>
</evidence>
<dbReference type="RefSeq" id="WP_342884741.1">
    <property type="nucleotide sequence ID" value="NZ_JBBMQU010000083.1"/>
</dbReference>
<dbReference type="Proteomes" id="UP001388366">
    <property type="component" value="Unassembled WGS sequence"/>
</dbReference>
<protein>
    <submittedName>
        <fullName evidence="1">Uncharacterized protein</fullName>
    </submittedName>
</protein>
<reference evidence="1 2" key="1">
    <citation type="submission" date="2024-03" db="EMBL/GenBank/DDBJ databases">
        <title>Community enrichment and isolation of bacterial strains for fucoidan degradation.</title>
        <authorList>
            <person name="Sichert A."/>
        </authorList>
    </citation>
    <scope>NUCLEOTIDE SEQUENCE [LARGE SCALE GENOMIC DNA]</scope>
    <source>
        <strain evidence="1 2">AS81</strain>
    </source>
</reference>
<name>A0ABU9UA79_9GAMM</name>
<keyword evidence="2" id="KW-1185">Reference proteome</keyword>